<dbReference type="Proteomes" id="UP000193067">
    <property type="component" value="Unassembled WGS sequence"/>
</dbReference>
<reference evidence="2 3" key="1">
    <citation type="journal article" date="2015" name="Biotechnol. Biofuels">
        <title>Enhanced degradation of softwood versus hardwood by the white-rot fungus Pycnoporus coccineus.</title>
        <authorList>
            <person name="Couturier M."/>
            <person name="Navarro D."/>
            <person name="Chevret D."/>
            <person name="Henrissat B."/>
            <person name="Piumi F."/>
            <person name="Ruiz-Duenas F.J."/>
            <person name="Martinez A.T."/>
            <person name="Grigoriev I.V."/>
            <person name="Riley R."/>
            <person name="Lipzen A."/>
            <person name="Berrin J.G."/>
            <person name="Master E.R."/>
            <person name="Rosso M.N."/>
        </authorList>
    </citation>
    <scope>NUCLEOTIDE SEQUENCE [LARGE SCALE GENOMIC DNA]</scope>
    <source>
        <strain evidence="2 3">BRFM310</strain>
    </source>
</reference>
<proteinExistence type="predicted"/>
<evidence type="ECO:0000313" key="3">
    <source>
        <dbReference type="Proteomes" id="UP000193067"/>
    </source>
</evidence>
<name>A0A1Y2IWE8_TRAC3</name>
<feature type="region of interest" description="Disordered" evidence="1">
    <location>
        <begin position="19"/>
        <end position="52"/>
    </location>
</feature>
<organism evidence="2 3">
    <name type="scientific">Trametes coccinea (strain BRFM310)</name>
    <name type="common">Pycnoporus coccineus</name>
    <dbReference type="NCBI Taxonomy" id="1353009"/>
    <lineage>
        <taxon>Eukaryota</taxon>
        <taxon>Fungi</taxon>
        <taxon>Dikarya</taxon>
        <taxon>Basidiomycota</taxon>
        <taxon>Agaricomycotina</taxon>
        <taxon>Agaricomycetes</taxon>
        <taxon>Polyporales</taxon>
        <taxon>Polyporaceae</taxon>
        <taxon>Trametes</taxon>
    </lineage>
</organism>
<evidence type="ECO:0000313" key="2">
    <source>
        <dbReference type="EMBL" id="OSD05455.1"/>
    </source>
</evidence>
<gene>
    <name evidence="2" type="ORF">PYCCODRAFT_1239243</name>
</gene>
<accession>A0A1Y2IWE8</accession>
<dbReference type="EMBL" id="KZ084093">
    <property type="protein sequence ID" value="OSD05455.1"/>
    <property type="molecule type" value="Genomic_DNA"/>
</dbReference>
<protein>
    <submittedName>
        <fullName evidence="2">Uncharacterized protein</fullName>
    </submittedName>
</protein>
<dbReference type="AlphaFoldDB" id="A0A1Y2IWE8"/>
<keyword evidence="3" id="KW-1185">Reference proteome</keyword>
<feature type="compositionally biased region" description="Basic and acidic residues" evidence="1">
    <location>
        <begin position="33"/>
        <end position="46"/>
    </location>
</feature>
<evidence type="ECO:0000256" key="1">
    <source>
        <dbReference type="SAM" id="MobiDB-lite"/>
    </source>
</evidence>
<sequence>MWSGIVRSAYAVPSVQGDRLTDNRDLSYGPISRHLDAGPAREREPVDASPTRHIHCERSARKRRGYYRPRGRATGRCELLGVKEHTGFRKSSLPLPVSYERANARAIAPGRQHVREYRRYSAALSLRRGSHRDLQVNRSLLQRWPRFACSSSTQRAYLHDRPHGFAVAESDRRAIRDDSPGHLRWVCGSVSGRGGGGFSAYRNSRRSIDAVYKLLLVPELSP</sequence>